<accession>A0A560HXT5</accession>
<keyword evidence="2" id="KW-1185">Reference proteome</keyword>
<comment type="caution">
    <text evidence="1">The sequence shown here is derived from an EMBL/GenBank/DDBJ whole genome shotgun (WGS) entry which is preliminary data.</text>
</comment>
<protein>
    <submittedName>
        <fullName evidence="1">Uncharacterized protein</fullName>
    </submittedName>
</protein>
<proteinExistence type="predicted"/>
<evidence type="ECO:0000313" key="2">
    <source>
        <dbReference type="Proteomes" id="UP000315914"/>
    </source>
</evidence>
<evidence type="ECO:0000313" key="1">
    <source>
        <dbReference type="EMBL" id="TWB68498.1"/>
    </source>
</evidence>
<organism evidence="1 2">
    <name type="scientific">Bradyrhizobium sacchari</name>
    <dbReference type="NCBI Taxonomy" id="1399419"/>
    <lineage>
        <taxon>Bacteria</taxon>
        <taxon>Pseudomonadati</taxon>
        <taxon>Pseudomonadota</taxon>
        <taxon>Alphaproteobacteria</taxon>
        <taxon>Hyphomicrobiales</taxon>
        <taxon>Nitrobacteraceae</taxon>
        <taxon>Bradyrhizobium</taxon>
    </lineage>
</organism>
<dbReference type="Proteomes" id="UP000315914">
    <property type="component" value="Unassembled WGS sequence"/>
</dbReference>
<reference evidence="1 2" key="1">
    <citation type="submission" date="2019-06" db="EMBL/GenBank/DDBJ databases">
        <title>Genomic Encyclopedia of Type Strains, Phase IV (KMG-V): Genome sequencing to study the core and pangenomes of soil and plant-associated prokaryotes.</title>
        <authorList>
            <person name="Whitman W."/>
        </authorList>
    </citation>
    <scope>NUCLEOTIDE SEQUENCE [LARGE SCALE GENOMIC DNA]</scope>
    <source>
        <strain evidence="1 2">BR 10556</strain>
    </source>
</reference>
<gene>
    <name evidence="1" type="ORF">FBZ95_11155</name>
</gene>
<name>A0A560HXT5_9BRAD</name>
<sequence>MAATTLLLTKNVTPQAVTSVGSNLATGPSAVTGITFPDKCLYSRPHGGGRSGGLCRRFCSGPGDVFPRFRGVPQMT</sequence>
<dbReference type="EMBL" id="VITW01000011">
    <property type="protein sequence ID" value="TWB68498.1"/>
    <property type="molecule type" value="Genomic_DNA"/>
</dbReference>
<dbReference type="AlphaFoldDB" id="A0A560HXT5"/>